<evidence type="ECO:0000313" key="11">
    <source>
        <dbReference type="Proteomes" id="UP001314205"/>
    </source>
</evidence>
<feature type="region of interest" description="Disordered" evidence="8">
    <location>
        <begin position="1099"/>
        <end position="1126"/>
    </location>
</feature>
<dbReference type="GO" id="GO:0002020">
    <property type="term" value="F:protease binding"/>
    <property type="evidence" value="ECO:0007669"/>
    <property type="project" value="TreeGrafter"/>
</dbReference>
<reference evidence="10 11" key="1">
    <citation type="submission" date="2023-11" db="EMBL/GenBank/DDBJ databases">
        <authorList>
            <person name="Hedman E."/>
            <person name="Englund M."/>
            <person name="Stromberg M."/>
            <person name="Nyberg Akerstrom W."/>
            <person name="Nylinder S."/>
            <person name="Jareborg N."/>
            <person name="Kallberg Y."/>
            <person name="Kronander E."/>
        </authorList>
    </citation>
    <scope>NUCLEOTIDE SEQUENCE [LARGE SCALE GENOMIC DNA]</scope>
</reference>
<feature type="region of interest" description="Disordered" evidence="8">
    <location>
        <begin position="216"/>
        <end position="242"/>
    </location>
</feature>
<dbReference type="PROSITE" id="PS51916">
    <property type="entry name" value="DEUBAD"/>
    <property type="match status" value="1"/>
</dbReference>
<sequence length="1602" mass="172423">MEEKEESEQSYSSGSSSSSDSSSGSSECDEELMEQVRILGHTLELPQELCEDYSIFKEFFSLKTWESLEDKHKDHLKKLLPQFSNNEDEENEKTIKMLFNHEPFHFTSPLSNFYSNLRQGNYRPDIAKMRKFLKKARAKQLKHKKKSYYAKLLPELLISRERLMAAVEAAPPGPIPRLPVLAPKPSTKNKYKPLYIRVKQRYFEELAAIWSEVGGEESEDDNYPDGPPECSIKKKKQSVSGQHVDNNVSGTLGGRVTSHLTSLQCLKNVLATHRARRQYRENHPELNTTGITLEDIKQRVALMNGAKKLMFGGPKTETPIQKLRRGAKRELHHRPIKTDTKSAIKKGKDELHDSIDNKPLLPNIKIKCEQEESDSENSSFLDPVASPKQSRKLLDHSEIKQEAVDTKYQSISNMAYNESKLESIIKQEPIDSLGSIQSNSRVIQPVPIKLEDLDGIDMMALPIELADESGEVLPVDTSAETTDEALVDPDEALTETTHANFLSLVRALFPARAAHRASKQQLQARCAAVMRSPIAPLNTWYNLCDDWCGELNSALDFLAGERGPHPDDFVPYLQYIPESQMYQWIGAGRDCDAILGRLCERWLRAVSPTPSATELPPPRFPTSWTVRSPTAAEIADFRAQERRRFASAAKPFTYVQYGYRAVVGPITRVGGGCGAGAGAGGALLCAQRPRAASLAALLRDALARLPNGEGTRADLVTLLKMSQWIAPCTDQALSSAISSTLEKLLTVKRDPIVKYDQRTAIWTYLHRNRSEEDWMKSSGARSRGGKTLPTAPAQISPHTSMEMEVGSVEEVVENASDSDVDVDDSGVSSSVPHLSSAQLLMQATQATQVKQLQPTGHNKPKGKLVPTPTTKPKTAQTKQSPQVTKHSNLIQSVKQTIISQSGKQNAQSSTVMSATKIIGQPPKANVTQKQNTTNVAQAKQNVVKQASVISKQVPLAKQSPKQAQAKSVMVETAKSGVGQMKQMNEMVAKTLPSVVVTPQKPPLVKPKVAQKIEVTQSLISSSLSNQNSTVVSVVQPHTQQSAASVQQSQAKLTQVTRSLLIRPSAVQSTSAGTAITVCTPSTQTTTSTARRGVVRVLSPATPSSGKSLISPQALMQQSAPTTKKRTIVTSTTSATTVAQTSASATTVVSSVPTVVSSSVSTRTVQLAGGRTVQLATNQTVHLPGGQAVQLTPGHSLQLSSLQLPTHSVRLPSGQTVQLASPQTVRAVSNTQVKNPSPRTQTSSPTIKMNTQTSQPLQIPVSTVQLAGQTVQIAGQTVQLAGQSVQLTGHTVKLPSGQSVQVASQSVLPSQNVQTVQLASGNIQTVQLSGQNVQLPSQSVQMSSGQSVISSPTVQIGGQTVQLGGGQTVQLPSGQTLQLPSGQTVQLSSGQTIQLASGQTLQLANQQTPKSIAQVVRTQSTGDKPSQPIVAKLLTNAQGQMISLEGVVGGGRALQVASVGAVGGVRGRGGVRVLSPGTRLTRPLLLTAAKPLHNIILQQGDGSAIRVTSSGGASTSQTLVLSNIGAQAVTTSTTSPPVLKLQQVNPIHQVRLPQGIKIQQAVPTATVPTSSGVRSVLMDGQQLKLVGGRHVLARLLRPTNPPQ</sequence>
<evidence type="ECO:0000259" key="9">
    <source>
        <dbReference type="PROSITE" id="PS51916"/>
    </source>
</evidence>
<feature type="region of interest" description="Disordered" evidence="8">
    <location>
        <begin position="849"/>
        <end position="886"/>
    </location>
</feature>
<keyword evidence="3" id="KW-0863">Zinc-finger</keyword>
<dbReference type="InterPro" id="IPR038106">
    <property type="entry name" value="NFRKB_winged_sf"/>
</dbReference>
<keyword evidence="2" id="KW-0479">Metal-binding</keyword>
<feature type="region of interest" description="Disordered" evidence="8">
    <location>
        <begin position="1"/>
        <end position="31"/>
    </location>
</feature>
<keyword evidence="7" id="KW-0539">Nucleus</keyword>
<dbReference type="InterPro" id="IPR057748">
    <property type="entry name" value="NFRKB_WH_2"/>
</dbReference>
<evidence type="ECO:0000256" key="8">
    <source>
        <dbReference type="SAM" id="MobiDB-lite"/>
    </source>
</evidence>
<evidence type="ECO:0000313" key="10">
    <source>
        <dbReference type="EMBL" id="CAK1582770.1"/>
    </source>
</evidence>
<dbReference type="Pfam" id="PF13919">
    <property type="entry name" value="ASXH"/>
    <property type="match status" value="1"/>
</dbReference>
<keyword evidence="11" id="KW-1185">Reference proteome</keyword>
<dbReference type="InterPro" id="IPR025220">
    <property type="entry name" value="NFRKB_WH_1"/>
</dbReference>
<dbReference type="PANTHER" id="PTHR13052:SF3">
    <property type="entry name" value="NUCLEAR FACTOR RELATED TO KAPPA-B-BINDING PROTEIN"/>
    <property type="match status" value="1"/>
</dbReference>
<name>A0AAV1KI68_9NEOP</name>
<dbReference type="Proteomes" id="UP001314205">
    <property type="component" value="Unassembled WGS sequence"/>
</dbReference>
<evidence type="ECO:0000256" key="6">
    <source>
        <dbReference type="ARBA" id="ARBA00023163"/>
    </source>
</evidence>
<evidence type="ECO:0000256" key="3">
    <source>
        <dbReference type="ARBA" id="ARBA00022771"/>
    </source>
</evidence>
<feature type="domain" description="DEUBAD" evidence="9">
    <location>
        <begin position="46"/>
        <end position="162"/>
    </location>
</feature>
<dbReference type="InterPro" id="IPR024867">
    <property type="entry name" value="NFRKB"/>
</dbReference>
<dbReference type="EMBL" id="CAVLGL010000046">
    <property type="protein sequence ID" value="CAK1582770.1"/>
    <property type="molecule type" value="Genomic_DNA"/>
</dbReference>
<feature type="compositionally biased region" description="Low complexity" evidence="8">
    <location>
        <begin position="863"/>
        <end position="882"/>
    </location>
</feature>
<feature type="region of interest" description="Disordered" evidence="8">
    <location>
        <begin position="1228"/>
        <end position="1253"/>
    </location>
</feature>
<comment type="caution">
    <text evidence="10">The sequence shown here is derived from an EMBL/GenBank/DDBJ whole genome shotgun (WGS) entry which is preliminary data.</text>
</comment>
<feature type="compositionally biased region" description="Low complexity" evidence="8">
    <location>
        <begin position="9"/>
        <end position="26"/>
    </location>
</feature>
<proteinExistence type="predicted"/>
<dbReference type="CDD" id="cd21865">
    <property type="entry name" value="DEUBAD_NFRKB"/>
    <property type="match status" value="1"/>
</dbReference>
<dbReference type="InterPro" id="IPR044867">
    <property type="entry name" value="DEUBAD_dom"/>
</dbReference>
<feature type="compositionally biased region" description="Polar residues" evidence="8">
    <location>
        <begin position="1100"/>
        <end position="1120"/>
    </location>
</feature>
<dbReference type="GO" id="GO:0031011">
    <property type="term" value="C:Ino80 complex"/>
    <property type="evidence" value="ECO:0007669"/>
    <property type="project" value="InterPro"/>
</dbReference>
<protein>
    <recommendedName>
        <fullName evidence="9">DEUBAD domain-containing protein</fullName>
    </recommendedName>
</protein>
<feature type="region of interest" description="Disordered" evidence="8">
    <location>
        <begin position="371"/>
        <end position="396"/>
    </location>
</feature>
<comment type="subcellular location">
    <subcellularLocation>
        <location evidence="1">Nucleus</location>
    </subcellularLocation>
</comment>
<keyword evidence="6" id="KW-0804">Transcription</keyword>
<feature type="region of interest" description="Disordered" evidence="8">
    <location>
        <begin position="775"/>
        <end position="794"/>
    </location>
</feature>
<dbReference type="PANTHER" id="PTHR13052">
    <property type="entry name" value="NFRKB-RELATED"/>
    <property type="match status" value="1"/>
</dbReference>
<accession>A0AAV1KI68</accession>
<evidence type="ECO:0000256" key="7">
    <source>
        <dbReference type="ARBA" id="ARBA00023242"/>
    </source>
</evidence>
<dbReference type="Pfam" id="PF14465">
    <property type="entry name" value="WHD_1st_NFRKB"/>
    <property type="match status" value="1"/>
</dbReference>
<evidence type="ECO:0000256" key="4">
    <source>
        <dbReference type="ARBA" id="ARBA00022833"/>
    </source>
</evidence>
<evidence type="ECO:0000256" key="1">
    <source>
        <dbReference type="ARBA" id="ARBA00004123"/>
    </source>
</evidence>
<evidence type="ECO:0000256" key="2">
    <source>
        <dbReference type="ARBA" id="ARBA00022723"/>
    </source>
</evidence>
<dbReference type="Gene3D" id="1.10.10.2430">
    <property type="entry name" value="NFRKB winged helix-like domain"/>
    <property type="match status" value="1"/>
</dbReference>
<dbReference type="GO" id="GO:0008270">
    <property type="term" value="F:zinc ion binding"/>
    <property type="evidence" value="ECO:0007669"/>
    <property type="project" value="UniProtKB-KW"/>
</dbReference>
<dbReference type="Pfam" id="PF25793">
    <property type="entry name" value="WHD_2nd_NFRKB"/>
    <property type="match status" value="1"/>
</dbReference>
<gene>
    <name evidence="10" type="ORF">PARMNEM_LOCUS4261</name>
</gene>
<evidence type="ECO:0000256" key="5">
    <source>
        <dbReference type="ARBA" id="ARBA00023015"/>
    </source>
</evidence>
<organism evidence="10 11">
    <name type="scientific">Parnassius mnemosyne</name>
    <name type="common">clouded apollo</name>
    <dbReference type="NCBI Taxonomy" id="213953"/>
    <lineage>
        <taxon>Eukaryota</taxon>
        <taxon>Metazoa</taxon>
        <taxon>Ecdysozoa</taxon>
        <taxon>Arthropoda</taxon>
        <taxon>Hexapoda</taxon>
        <taxon>Insecta</taxon>
        <taxon>Pterygota</taxon>
        <taxon>Neoptera</taxon>
        <taxon>Endopterygota</taxon>
        <taxon>Lepidoptera</taxon>
        <taxon>Glossata</taxon>
        <taxon>Ditrysia</taxon>
        <taxon>Papilionoidea</taxon>
        <taxon>Papilionidae</taxon>
        <taxon>Parnassiinae</taxon>
        <taxon>Parnassini</taxon>
        <taxon>Parnassius</taxon>
        <taxon>Driopa</taxon>
    </lineage>
</organism>
<keyword evidence="5" id="KW-0805">Transcription regulation</keyword>
<keyword evidence="4" id="KW-0862">Zinc</keyword>
<dbReference type="InterPro" id="IPR028020">
    <property type="entry name" value="ASX_DEUBAD_dom"/>
</dbReference>